<dbReference type="CDD" id="cd05908">
    <property type="entry name" value="A_NRPS_MycA_like"/>
    <property type="match status" value="1"/>
</dbReference>
<dbReference type="Gene3D" id="1.10.1200.10">
    <property type="entry name" value="ACP-like"/>
    <property type="match status" value="4"/>
</dbReference>
<dbReference type="Gene3D" id="3.40.640.10">
    <property type="entry name" value="Type I PLP-dependent aspartate aminotransferase-like (Major domain)"/>
    <property type="match status" value="1"/>
</dbReference>
<feature type="domain" description="Carrier" evidence="12">
    <location>
        <begin position="3455"/>
        <end position="3530"/>
    </location>
</feature>
<dbReference type="Pfam" id="PF00202">
    <property type="entry name" value="Aminotran_3"/>
    <property type="match status" value="1"/>
</dbReference>
<feature type="domain" description="Carrier" evidence="12">
    <location>
        <begin position="579"/>
        <end position="654"/>
    </location>
</feature>
<dbReference type="InterPro" id="IPR036736">
    <property type="entry name" value="ACP-like_sf"/>
</dbReference>
<evidence type="ECO:0000313" key="14">
    <source>
        <dbReference type="EMBL" id="ARF70205.1"/>
    </source>
</evidence>
<dbReference type="Gene3D" id="3.40.47.10">
    <property type="match status" value="1"/>
</dbReference>
<dbReference type="InterPro" id="IPR000873">
    <property type="entry name" value="AMP-dep_synth/lig_dom"/>
</dbReference>
<protein>
    <submittedName>
        <fullName evidence="14">Non-ribosomal peptide synthetase</fullName>
    </submittedName>
</protein>
<dbReference type="InterPro" id="IPR049704">
    <property type="entry name" value="Aminotrans_3_PPA_site"/>
</dbReference>
<dbReference type="FunFam" id="3.40.50.12780:FF:000012">
    <property type="entry name" value="Non-ribosomal peptide synthetase"/>
    <property type="match status" value="1"/>
</dbReference>
<evidence type="ECO:0000256" key="5">
    <source>
        <dbReference type="ARBA" id="ARBA00022598"/>
    </source>
</evidence>
<dbReference type="GO" id="GO:0031177">
    <property type="term" value="F:phosphopantetheine binding"/>
    <property type="evidence" value="ECO:0007669"/>
    <property type="project" value="InterPro"/>
</dbReference>
<dbReference type="GO" id="GO:0030170">
    <property type="term" value="F:pyridoxal phosphate binding"/>
    <property type="evidence" value="ECO:0007669"/>
    <property type="project" value="InterPro"/>
</dbReference>
<dbReference type="SUPFAM" id="SSF56801">
    <property type="entry name" value="Acetyl-CoA synthetase-like"/>
    <property type="match status" value="2"/>
</dbReference>
<dbReference type="CDD" id="cd19531">
    <property type="entry name" value="LCL_NRPS-like"/>
    <property type="match status" value="3"/>
</dbReference>
<keyword evidence="6" id="KW-0808">Transferase</keyword>
<proteinExistence type="inferred from homology"/>
<dbReference type="PROSITE" id="PS00606">
    <property type="entry name" value="KS3_1"/>
    <property type="match status" value="1"/>
</dbReference>
<gene>
    <name evidence="14" type="ORF">B7C51_23720</name>
</gene>
<feature type="domain" description="Carrier" evidence="12">
    <location>
        <begin position="1288"/>
        <end position="1363"/>
    </location>
</feature>
<dbReference type="InterPro" id="IPR005814">
    <property type="entry name" value="Aminotrans_3"/>
</dbReference>
<evidence type="ECO:0000256" key="1">
    <source>
        <dbReference type="ARBA" id="ARBA00001957"/>
    </source>
</evidence>
<dbReference type="PANTHER" id="PTHR45527:SF1">
    <property type="entry name" value="FATTY ACID SYNTHASE"/>
    <property type="match status" value="1"/>
</dbReference>
<dbReference type="Pfam" id="PF00550">
    <property type="entry name" value="PP-binding"/>
    <property type="match status" value="4"/>
</dbReference>
<dbReference type="SMART" id="SM00825">
    <property type="entry name" value="PKS_KS"/>
    <property type="match status" value="1"/>
</dbReference>
<dbReference type="PROSITE" id="PS00012">
    <property type="entry name" value="PHOSPHOPANTETHEINE"/>
    <property type="match status" value="2"/>
</dbReference>
<dbReference type="Pfam" id="PF00668">
    <property type="entry name" value="Condensation"/>
    <property type="match status" value="3"/>
</dbReference>
<dbReference type="Pfam" id="PF13193">
    <property type="entry name" value="AMP-binding_C"/>
    <property type="match status" value="1"/>
</dbReference>
<dbReference type="EMBL" id="CP020557">
    <property type="protein sequence ID" value="ARF70205.1"/>
    <property type="molecule type" value="Genomic_DNA"/>
</dbReference>
<dbReference type="FunFam" id="3.40.50.980:FF:000001">
    <property type="entry name" value="Non-ribosomal peptide synthetase"/>
    <property type="match status" value="1"/>
</dbReference>
<dbReference type="GO" id="GO:0006633">
    <property type="term" value="P:fatty acid biosynthetic process"/>
    <property type="evidence" value="ECO:0007669"/>
    <property type="project" value="InterPro"/>
</dbReference>
<dbReference type="InterPro" id="IPR014031">
    <property type="entry name" value="Ketoacyl_synth_C"/>
</dbReference>
<dbReference type="InterPro" id="IPR015422">
    <property type="entry name" value="PyrdxlP-dep_Trfase_small"/>
</dbReference>
<feature type="region of interest" description="Disordered" evidence="11">
    <location>
        <begin position="1374"/>
        <end position="1398"/>
    </location>
</feature>
<name>A0A1V0UY85_9BACL</name>
<dbReference type="PROSITE" id="PS00600">
    <property type="entry name" value="AA_TRANSFER_CLASS_3"/>
    <property type="match status" value="1"/>
</dbReference>
<dbReference type="CDD" id="cd00833">
    <property type="entry name" value="PKS"/>
    <property type="match status" value="1"/>
</dbReference>
<dbReference type="GO" id="GO:0005829">
    <property type="term" value="C:cytosol"/>
    <property type="evidence" value="ECO:0007669"/>
    <property type="project" value="TreeGrafter"/>
</dbReference>
<dbReference type="CDD" id="cd00610">
    <property type="entry name" value="OAT_like"/>
    <property type="match status" value="1"/>
</dbReference>
<dbReference type="RefSeq" id="WP_083041414.1">
    <property type="nucleotide sequence ID" value="NZ_CP020557.1"/>
</dbReference>
<keyword evidence="9" id="KW-0045">Antibiotic biosynthesis</keyword>
<dbReference type="FunFam" id="3.30.300.30:FF:000010">
    <property type="entry name" value="Enterobactin synthetase component F"/>
    <property type="match status" value="1"/>
</dbReference>
<dbReference type="InterPro" id="IPR001242">
    <property type="entry name" value="Condensation_dom"/>
</dbReference>
<dbReference type="InterPro" id="IPR016039">
    <property type="entry name" value="Thiolase-like"/>
</dbReference>
<dbReference type="Gene3D" id="3.30.559.10">
    <property type="entry name" value="Chloramphenicol acetyltransferase-like domain"/>
    <property type="match status" value="3"/>
</dbReference>
<dbReference type="SUPFAM" id="SSF53383">
    <property type="entry name" value="PLP-dependent transferases"/>
    <property type="match status" value="1"/>
</dbReference>
<evidence type="ECO:0000259" key="12">
    <source>
        <dbReference type="PROSITE" id="PS50075"/>
    </source>
</evidence>
<dbReference type="Pfam" id="PF16197">
    <property type="entry name" value="KAsynt_C_assoc"/>
    <property type="match status" value="1"/>
</dbReference>
<dbReference type="Pfam" id="PF00501">
    <property type="entry name" value="AMP-binding"/>
    <property type="match status" value="2"/>
</dbReference>
<dbReference type="Gene3D" id="3.30.559.30">
    <property type="entry name" value="Nonribosomal peptide synthetase, condensation domain"/>
    <property type="match status" value="3"/>
</dbReference>
<evidence type="ECO:0000256" key="3">
    <source>
        <dbReference type="ARBA" id="ARBA00022450"/>
    </source>
</evidence>
<dbReference type="SUPFAM" id="SSF47336">
    <property type="entry name" value="ACP-like"/>
    <property type="match status" value="4"/>
</dbReference>
<dbReference type="GO" id="GO:0044550">
    <property type="term" value="P:secondary metabolite biosynthetic process"/>
    <property type="evidence" value="ECO:0007669"/>
    <property type="project" value="UniProtKB-ARBA"/>
</dbReference>
<sequence length="3984" mass="450086">MYTNQFHTLVDVILERSKLTDRGIRFINADKVEAFISYHQLFKEAQGFLGYLQTIGVKPKQEIVFQIQENKSFVIAFWACLLGGMIPVPVSIGDVDEHKLKVWRIWKLLNNPFMVATEGVLEKVKKYALEHELQQFHDELTAKSVVIKDRIYDVSPVQLCKPGQEELAFIQFSSGSTGDPKGVMLTHRNLIHNTCAIIKALDIDLKDSFLSWMPLTHDMGLIACHFVPIVAGINQNLMPTELFIRRPVLWMKKANEHKATILSSPNFGYKYFLTFLKNEQSLNWDLSHIRVIANGAEPILPELCDEFLNRCSAFNLKRSSILNVYGLAEASVGAAFSKVGEEFVPVYLHRDHLNFGDHVIDVPKEDEHCASFVEVGQPIDYCQVRICNKENEVLEDNVIGHIQIKGENVTQGYYNNPEGTRKVITPDSWLKTGDLGFFRKGKLVVTGREKDIIFVNGKNVYPHDIERVAIEMEGIDLGRVAACGVVDPESKSSEIVLFVVFKKSAEHFAPLVNDIKKHLYKRGGWSIKDVLPVRKLPKTTSGKVQRYELARQYESGKFLSESAKINEYLMNDSEKKAHIPVHVIETELLSLFSEVLGGKKVRTRDSYFDMGATSIQLSQIAERIEQKYGRELAVADLFTYPSIADLAAHLAENQQKTGPVINSMEPNLSKDIAIIGMSLDVPGASNTDEFWGVLKKGQCRIHDYPAARMKDAKDYLQCTRVGFNENQFIKGGYLDEIDTFDYSFFALTPKTAQLMDPNQRLFLQKAWHAIEDAGYAGEKISGNRVGVYVGYSKVGYDYERLVSANYPDELKHYIVGNLPSVLASRIAYFLNLKGPAITIDTACSSSLVAVHLACKGLLAGDCKMAIAGGIRTALLPMSTGLDMESSDGLTRTFHEGSDGTGSGEGVGAVLLKPLQEAINDGDHIYGVIKGSAINQDGTTVGITAPNPVSQTNVIDAAWKDAGISPESLSFVEAHGTGTKLGDPVEFNGLCRAFEKYTNKKQFCSIGSVKTNIGHLYEAAGIIGLIKSVLMLRHKKIPPLVHFERPNPAIRFQTSPFYVNQELMDFDQGDRPIRGGISSFGFSGTNAHVVIEEYIQPEVTARYPEDEPELLVLSAKSEDSLRELVVRYKQYIEDHRHVSLKQICYTSNTVRANLDYCIAVTSTSTQELKGKLERIAQGERMFDHCCFGYRNINEMPPSDKDHLNQQASHLMKNRPETNAERMQWLDQLGQLYVQGAALDWKGLYSTDPIQKVPLPLYPFERKRCWVEGKPPLSEGITDEGDAIAMDHKKNIELTIKKLISNVTGISVDELDSHAHFIGIGLDSIILDQIKKAILDEYNVDIPMESFFDSMNNIDSVVEYVAEATASSLSVHHEEHVKSPQPAMQKVQIQPERNEQSGPTALAANQEQTLESIITSQNQLIRSTIQAQLDSYNLLRNNYGHVEHAKRANINPEDKYNSSGQPSVRAESKSGQTQEEKPYVPFQPQRLQEKGNFTAQQKQYLESFIEKYASKTKGSKQYTDETRFAHANNRNLSSFRSYWKEMVYPIIAERSDGSKMWDVDGNEYVDITMGFGVNLFGHNPSFITQVIQDSTVNSLPPLGPMSNIAGEVADRIRAFTGVERVAFYNSGTEAVMVALRLARAATGRSKIVVFAGSYHGTFDGVLGVANAKGGGLPANALAPGIMQSYMNDLIILHYNNPDSLEIIRNRGHELAAVLVEPVQSRRPDLQPKSFLKELREITRQSGTALIIDEIITGFRIGQGGAQEWFGIQADLVTYGKVIGGGQPLGVVAGKAEFMNAIDGGTWNYGDDSYPVDEGKRTFVAGTFNTHPLTMRVTLAVLRHLQSEGTALYEQLNQKTTYLVEQLNQYFKQSQVPVHMVQFGSLFRFVSSADNDLFFYHLNYKGVYVWEGRNCFLSTAHTMDDIAYIIQAVQETVEDLRKGGFLPEGPDSPDGGGYSKSKKYGLSPEQKQLILASHYGNEASAALNQSIMLKVNGEVQLSVLKQAVQHIVDRHDALRTVIHMDDEVQHIQSGMSIDIPLIDFTTYSNQDREAEIRRWLTEDAKRPFLLHDQEPLFRVHLLKQAVDENLIVLTFHHIIADGWSIAVFVQELESTYSAIVQDRPLPSHKVTQFYQYLDWQKKQRESGHYTEGIHYWKQLLSEPLPAAVLPGSISPNLSRGYDGDRYTVRTGHHLSESLRSLSIRMKNSVFVTMLGAFHLFLHQLSRQSGLVVGIPTAGQSHMKQHVLIGNCVNMVPVKSIVSSESTLSAYMGRMKDSMNEIMKHQAVPMTLVAQQIQHDQMPDMRIIFNMDRPFRKLHLGRTEAECIPYPVKYMAYDLFLNVTETDHEYRLDFDFDTTVISPDMMRQWGAGFMKLLEKMTRDDSIPISALTMYSIEEQQALNAMYERNQNRISQMGYPTALNQYEEPETETEQRLAAIWKELLATGRVGRSDNFFALGGNSLKATLMLSEVHKRLGKKIPIGQLFKYQTVRDLAGFIQGIKKETHIPMVKTGKKDYYRTSPAQQRVYFLHQLEPESISQNMVGQISIIGNYDEQKLISSIQQVVRHHEAFRTSFQMVGSEIVQQVADHLDFNVNVRVMDRVEFETYVRQFAKPFDLHQAPLMRAELIKIDENQAELLIDMHHIISDGYSINILTDELFALYNGYGLPEIKFEYKDFVEWQYGQSMAETIKSQEQFWLEQYKDDIPVLDLPADLGGIQEGSSPGRRISYKLDKSLTYSLRELAQKTETTLYMVLLAAYKVLLHRYTGQEDLIVGTPVSGRNHPDTESIIGIFIQTIGIRTKPQAFKQFITYLQEVKQQALDAFENQDYPFDWLVEKLNIKREATGKSLFNTMFVFQNVEFNHIEQEDCTFKVKELNPGISLYDLMLTVEDDGQKLELHMDFNPNCFEQDRIEQMKTHYTRILANLIKEPELPLASIELLSEQEQDQLLIHCNDTEAPYPQQMVHQLFEAQTERIPDQVAVICENEQLTYRQLNERANRLARTLRAKGVQADQLVAIISHHSTELIVGILAVLKAGGAYVPIDPEYPEDRIRYMLEDSRAKIVLTRREIRQHLNYEGDIVLLDEPSSYHKDRSNLVPASGTGNLAYVIYTSGSTGKPKGVLIEHQGLTNYIWWAKEVYVKGEKTNFPLYSSISFDLTVTSLFTPLATGNTIIAYRGEDKTELLANIVKDPRVDIIKLTPAHLHVLKEMNIADESTVRKMIVGGENLSTRLAESISSQFTNGLELFNEYGPTETVVGCMIYRYDAEKDRRQSVPIGKPAANTNLYVLDAGGKPVPVGVPGEIYIGGTGVARGYLNRPELTAEKFVDNPFMPGTRMYRTGDLGRWLADGNMEYLGRTDEQVKIRGYRIELGEIETALHQVEGIKEAVVVAREEESGLKQLCAYYVSDNALSVTRLREQLSRELPGYMVPSYFVPLEQMPLTSNGKIDRGALPEPKASLQQTAQYIPPGNELESKLVNLWQDVLGLDRVGIRHNFFDLGGNSIRATALAVRIQKELSADITLKEIFKFPTIEELARIASDAKPKSYKPIQAAKPMSHYPVSSAQKRMYILSHMEGGELSYNMTGAMRMEGPLKLKRLNYTFQKLIDRHESLRTGFELNGGEPVQRIYPAAEFHIERVKAKEEEVEGLVRHFMKEFDLRKPPLMRAALIELEPMKHILLVDMHHIISDGASMNILIKEFGQLYEGQELMPLSIQYKDFSVWQQSDIWKGNIQSQEAYWLNMYKGEIPVLDMPTDYERPSIRQYEGESFEFSLAHELSKQLRVMEESTGSTLYMILFAAYTILLSKYSGQEDLVVGTPVAGRTHLDLEPVVGMFVNTLAIRSYPEGSKTFHEYLHEVKETMIHAYQNQDYPLEELIQNIKLKKDASRNPLFDTMFVLQNMEKGDFKTDSLTITPYIQNLTVTKFDLTLSIQTERNEHQAMFEYSKTLFKKSRIEALAKDFLLILANICQNPNIQIQHIDLGGNASEEDTAIDSLQLNF</sequence>
<dbReference type="Proteomes" id="UP000192727">
    <property type="component" value="Chromosome"/>
</dbReference>
<dbReference type="PROSITE" id="PS00455">
    <property type="entry name" value="AMP_BINDING"/>
    <property type="match status" value="2"/>
</dbReference>
<evidence type="ECO:0000259" key="13">
    <source>
        <dbReference type="PROSITE" id="PS52004"/>
    </source>
</evidence>
<evidence type="ECO:0000256" key="7">
    <source>
        <dbReference type="ARBA" id="ARBA00022737"/>
    </source>
</evidence>
<dbReference type="InterPro" id="IPR025110">
    <property type="entry name" value="AMP-bd_C"/>
</dbReference>
<keyword evidence="5" id="KW-0436">Ligase</keyword>
<feature type="domain" description="Carrier" evidence="12">
    <location>
        <begin position="2419"/>
        <end position="2494"/>
    </location>
</feature>
<dbReference type="InterPro" id="IPR020806">
    <property type="entry name" value="PKS_PP-bd"/>
</dbReference>
<dbReference type="SUPFAM" id="SSF53901">
    <property type="entry name" value="Thiolase-like"/>
    <property type="match status" value="1"/>
</dbReference>
<dbReference type="GO" id="GO:0004315">
    <property type="term" value="F:3-oxoacyl-[acyl-carrier-protein] synthase activity"/>
    <property type="evidence" value="ECO:0007669"/>
    <property type="project" value="InterPro"/>
</dbReference>
<keyword evidence="7" id="KW-0677">Repeat</keyword>
<dbReference type="Gene3D" id="1.10.1240.100">
    <property type="match status" value="1"/>
</dbReference>
<feature type="compositionally biased region" description="Basic and acidic residues" evidence="11">
    <location>
        <begin position="1443"/>
        <end position="1454"/>
    </location>
</feature>
<dbReference type="PANTHER" id="PTHR45527">
    <property type="entry name" value="NONRIBOSOMAL PEPTIDE SYNTHETASE"/>
    <property type="match status" value="1"/>
</dbReference>
<feature type="region of interest" description="Disordered" evidence="11">
    <location>
        <begin position="1443"/>
        <end position="1475"/>
    </location>
</feature>
<dbReference type="GO" id="GO:0016874">
    <property type="term" value="F:ligase activity"/>
    <property type="evidence" value="ECO:0007669"/>
    <property type="project" value="UniProtKB-KW"/>
</dbReference>
<dbReference type="InterPro" id="IPR042099">
    <property type="entry name" value="ANL_N_sf"/>
</dbReference>
<dbReference type="InterPro" id="IPR020841">
    <property type="entry name" value="PKS_Beta-ketoAc_synthase_dom"/>
</dbReference>
<keyword evidence="10" id="KW-0511">Multifunctional enzyme</keyword>
<dbReference type="Gene3D" id="3.40.50.980">
    <property type="match status" value="2"/>
</dbReference>
<dbReference type="PROSITE" id="PS52004">
    <property type="entry name" value="KS3_2"/>
    <property type="match status" value="1"/>
</dbReference>
<dbReference type="InterPro" id="IPR015421">
    <property type="entry name" value="PyrdxlP-dep_Trfase_major"/>
</dbReference>
<dbReference type="Gene3D" id="3.30.300.30">
    <property type="match status" value="2"/>
</dbReference>
<dbReference type="InterPro" id="IPR010071">
    <property type="entry name" value="AA_adenyl_dom"/>
</dbReference>
<dbReference type="InterPro" id="IPR018201">
    <property type="entry name" value="Ketoacyl_synth_AS"/>
</dbReference>
<comment type="similarity">
    <text evidence="2">Belongs to the ATP-dependent AMP-binding enzyme family.</text>
</comment>
<dbReference type="GO" id="GO:0017000">
    <property type="term" value="P:antibiotic biosynthetic process"/>
    <property type="evidence" value="ECO:0007669"/>
    <property type="project" value="UniProtKB-KW"/>
</dbReference>
<dbReference type="InterPro" id="IPR009081">
    <property type="entry name" value="PP-bd_ACP"/>
</dbReference>
<dbReference type="Pfam" id="PF00109">
    <property type="entry name" value="ketoacyl-synt"/>
    <property type="match status" value="1"/>
</dbReference>
<evidence type="ECO:0000313" key="15">
    <source>
        <dbReference type="Proteomes" id="UP000192727"/>
    </source>
</evidence>
<accession>A0A1V0UY85</accession>
<evidence type="ECO:0000256" key="2">
    <source>
        <dbReference type="ARBA" id="ARBA00006432"/>
    </source>
</evidence>
<dbReference type="InterPro" id="IPR020845">
    <property type="entry name" value="AMP-binding_CS"/>
</dbReference>
<dbReference type="SUPFAM" id="SSF52777">
    <property type="entry name" value="CoA-dependent acyltransferases"/>
    <property type="match status" value="6"/>
</dbReference>
<keyword evidence="8" id="KW-0663">Pyridoxal phosphate</keyword>
<feature type="domain" description="Ketosynthase family 3 (KS3)" evidence="13">
    <location>
        <begin position="669"/>
        <end position="1092"/>
    </location>
</feature>
<reference evidence="14 15" key="1">
    <citation type="submission" date="2017-03" db="EMBL/GenBank/DDBJ databases">
        <title>Paenibacillus larvae genome sequencing.</title>
        <authorList>
            <person name="Dingman D.W."/>
        </authorList>
    </citation>
    <scope>NUCLEOTIDE SEQUENCE [LARGE SCALE GENOMIC DNA]</scope>
    <source>
        <strain evidence="14 15">SAG 10367</strain>
    </source>
</reference>
<dbReference type="PROSITE" id="PS50075">
    <property type="entry name" value="CARRIER"/>
    <property type="match status" value="4"/>
</dbReference>
<dbReference type="Gene3D" id="3.40.50.12780">
    <property type="entry name" value="N-terminal domain of ligase-like"/>
    <property type="match status" value="1"/>
</dbReference>
<dbReference type="SMART" id="SM00823">
    <property type="entry name" value="PKS_PP"/>
    <property type="match status" value="4"/>
</dbReference>
<dbReference type="InterPro" id="IPR032821">
    <property type="entry name" value="PKS_assoc"/>
</dbReference>
<evidence type="ECO:0000256" key="8">
    <source>
        <dbReference type="ARBA" id="ARBA00022898"/>
    </source>
</evidence>
<dbReference type="FunFam" id="1.10.1200.10:FF:000005">
    <property type="entry name" value="Nonribosomal peptide synthetase 1"/>
    <property type="match status" value="1"/>
</dbReference>
<keyword evidence="4" id="KW-0597">Phosphoprotein</keyword>
<dbReference type="Gene3D" id="2.30.38.10">
    <property type="entry name" value="Luciferase, Domain 3"/>
    <property type="match status" value="1"/>
</dbReference>
<dbReference type="FunFam" id="1.10.1200.10:FF:000016">
    <property type="entry name" value="Non-ribosomal peptide synthase"/>
    <property type="match status" value="1"/>
</dbReference>
<dbReference type="GO" id="GO:0043041">
    <property type="term" value="P:amino acid activation for nonribosomal peptide biosynthetic process"/>
    <property type="evidence" value="ECO:0007669"/>
    <property type="project" value="TreeGrafter"/>
</dbReference>
<dbReference type="InterPro" id="IPR045851">
    <property type="entry name" value="AMP-bd_C_sf"/>
</dbReference>
<evidence type="ECO:0000256" key="10">
    <source>
        <dbReference type="ARBA" id="ARBA00023268"/>
    </source>
</evidence>
<organism evidence="14 15">
    <name type="scientific">Paenibacillus larvae subsp. pulvifaciens</name>
    <dbReference type="NCBI Taxonomy" id="1477"/>
    <lineage>
        <taxon>Bacteria</taxon>
        <taxon>Bacillati</taxon>
        <taxon>Bacillota</taxon>
        <taxon>Bacilli</taxon>
        <taxon>Bacillales</taxon>
        <taxon>Paenibacillaceae</taxon>
        <taxon>Paenibacillus</taxon>
    </lineage>
</organism>
<evidence type="ECO:0000256" key="4">
    <source>
        <dbReference type="ARBA" id="ARBA00022553"/>
    </source>
</evidence>
<evidence type="ECO:0000256" key="11">
    <source>
        <dbReference type="SAM" id="MobiDB-lite"/>
    </source>
</evidence>
<keyword evidence="3" id="KW-0596">Phosphopantetheine</keyword>
<dbReference type="FunFam" id="2.30.38.10:FF:000001">
    <property type="entry name" value="Non-ribosomal peptide synthetase PvdI"/>
    <property type="match status" value="1"/>
</dbReference>
<dbReference type="Gene3D" id="3.90.1150.10">
    <property type="entry name" value="Aspartate Aminotransferase, domain 1"/>
    <property type="match status" value="1"/>
</dbReference>
<feature type="region of interest" description="Disordered" evidence="11">
    <location>
        <begin position="1935"/>
        <end position="1955"/>
    </location>
</feature>
<dbReference type="InterPro" id="IPR015424">
    <property type="entry name" value="PyrdxlP-dep_Trfase"/>
</dbReference>
<dbReference type="InterPro" id="IPR023213">
    <property type="entry name" value="CAT-like_dom_sf"/>
</dbReference>
<comment type="cofactor">
    <cofactor evidence="1">
        <name>pantetheine 4'-phosphate</name>
        <dbReference type="ChEBI" id="CHEBI:47942"/>
    </cofactor>
</comment>
<dbReference type="InterPro" id="IPR014030">
    <property type="entry name" value="Ketoacyl_synth_N"/>
</dbReference>
<evidence type="ECO:0000256" key="6">
    <source>
        <dbReference type="ARBA" id="ARBA00022679"/>
    </source>
</evidence>
<dbReference type="NCBIfam" id="TIGR01733">
    <property type="entry name" value="AA-adenyl-dom"/>
    <property type="match status" value="1"/>
</dbReference>
<dbReference type="Pfam" id="PF02801">
    <property type="entry name" value="Ketoacyl-synt_C"/>
    <property type="match status" value="1"/>
</dbReference>
<evidence type="ECO:0000256" key="9">
    <source>
        <dbReference type="ARBA" id="ARBA00023194"/>
    </source>
</evidence>
<dbReference type="GO" id="GO:0008483">
    <property type="term" value="F:transaminase activity"/>
    <property type="evidence" value="ECO:0007669"/>
    <property type="project" value="InterPro"/>
</dbReference>
<dbReference type="InterPro" id="IPR006162">
    <property type="entry name" value="Ppantetheine_attach_site"/>
</dbReference>